<organism evidence="2 3">
    <name type="scientific">Paenibacillus pasadenensis</name>
    <dbReference type="NCBI Taxonomy" id="217090"/>
    <lineage>
        <taxon>Bacteria</taxon>
        <taxon>Bacillati</taxon>
        <taxon>Bacillota</taxon>
        <taxon>Bacilli</taxon>
        <taxon>Bacillales</taxon>
        <taxon>Paenibacillaceae</taxon>
        <taxon>Paenibacillus</taxon>
    </lineage>
</organism>
<sequence>MKQSRWRKTAAMAVLATGIGATLGGGYPGPEAQAAPAPALAPSLMDMAARAPLARNERDGAAPSPQASNAAPGTAARLDAPHQAAGAAPAPNAARRAPGAAAPGQAGKPAPPGGKSGLAVADAAVGQAMARPIASSAEARCPAQPAKPERPGEASRTDGPSRLVCLAVAFEATLTPPQREALRLPFTAKHAVSWSNRPVDEFPRNGIALGTLGEDSLEALKALLREALSESGYDTARGIILADDKMSSAAGGNPRWGSALYHVAFLGDPSSREPWMLQLSGRHLALNLASNTRETGVTPMFLGIEPRLFSAGGRDWAVMEPRLESMYAMLRSLPPDQMAAARLGDSHADVLLGPGKDGHFPEAEGIPYSHLGEQQKQRVRASIAAWVRTAAPASAQALLAAYLSPEALERTYIGWSGSTDDRVPGSYVRIDGPRLWLETVTLAEEALPGRGHVHTVWRDRKADYGGCFF</sequence>
<feature type="region of interest" description="Disordered" evidence="1">
    <location>
        <begin position="48"/>
        <end position="118"/>
    </location>
</feature>
<feature type="region of interest" description="Disordered" evidence="1">
    <location>
        <begin position="136"/>
        <end position="158"/>
    </location>
</feature>
<proteinExistence type="predicted"/>
<dbReference type="AlphaFoldDB" id="A0A2N5NCS8"/>
<dbReference type="Proteomes" id="UP000234789">
    <property type="component" value="Unassembled WGS sequence"/>
</dbReference>
<dbReference type="InterPro" id="IPR021889">
    <property type="entry name" value="DUF3500"/>
</dbReference>
<feature type="compositionally biased region" description="Low complexity" evidence="1">
    <location>
        <begin position="61"/>
        <end position="72"/>
    </location>
</feature>
<dbReference type="PANTHER" id="PTHR37489:SF1">
    <property type="entry name" value="DUF3500 DOMAIN-CONTAINING PROTEIN"/>
    <property type="match status" value="1"/>
</dbReference>
<gene>
    <name evidence="2" type="ORF">B8V81_0274</name>
</gene>
<reference evidence="2 3" key="1">
    <citation type="submission" date="2017-05" db="EMBL/GenBank/DDBJ databases">
        <title>Functional genome analysis of Paenibacillus pasadenensis strain R16: insights on endophytic life style and antifungal activity.</title>
        <authorList>
            <person name="Passera A."/>
            <person name="Marcolungo L."/>
            <person name="Casati P."/>
            <person name="Brasca M."/>
            <person name="Quaglino F."/>
            <person name="Delledonne M."/>
        </authorList>
    </citation>
    <scope>NUCLEOTIDE SEQUENCE [LARGE SCALE GENOMIC DNA]</scope>
    <source>
        <strain evidence="2 3">R16</strain>
    </source>
</reference>
<dbReference type="PANTHER" id="PTHR37489">
    <property type="entry name" value="DUF3500 DOMAIN-CONTAINING PROTEIN"/>
    <property type="match status" value="1"/>
</dbReference>
<evidence type="ECO:0000313" key="2">
    <source>
        <dbReference type="EMBL" id="PLT48142.1"/>
    </source>
</evidence>
<feature type="compositionally biased region" description="Low complexity" evidence="1">
    <location>
        <begin position="81"/>
        <end position="108"/>
    </location>
</feature>
<feature type="compositionally biased region" description="Basic and acidic residues" evidence="1">
    <location>
        <begin position="147"/>
        <end position="156"/>
    </location>
</feature>
<keyword evidence="3" id="KW-1185">Reference proteome</keyword>
<evidence type="ECO:0000313" key="3">
    <source>
        <dbReference type="Proteomes" id="UP000234789"/>
    </source>
</evidence>
<dbReference type="EMBL" id="NFEZ01000001">
    <property type="protein sequence ID" value="PLT48142.1"/>
    <property type="molecule type" value="Genomic_DNA"/>
</dbReference>
<comment type="caution">
    <text evidence="2">The sequence shown here is derived from an EMBL/GenBank/DDBJ whole genome shotgun (WGS) entry which is preliminary data.</text>
</comment>
<accession>A0A2N5NCS8</accession>
<name>A0A2N5NCS8_9BACL</name>
<evidence type="ECO:0000256" key="1">
    <source>
        <dbReference type="SAM" id="MobiDB-lite"/>
    </source>
</evidence>
<evidence type="ECO:0008006" key="4">
    <source>
        <dbReference type="Google" id="ProtNLM"/>
    </source>
</evidence>
<dbReference type="Pfam" id="PF12006">
    <property type="entry name" value="DUF3500"/>
    <property type="match status" value="1"/>
</dbReference>
<protein>
    <recommendedName>
        <fullName evidence="4">DUF3500 domain-containing protein</fullName>
    </recommendedName>
</protein>
<dbReference type="RefSeq" id="WP_180968350.1">
    <property type="nucleotide sequence ID" value="NZ_NFEZ01000001.1"/>
</dbReference>